<organism evidence="2 3">
    <name type="scientific">Vibrio inusitatus NBRC 102082</name>
    <dbReference type="NCBI Taxonomy" id="1219070"/>
    <lineage>
        <taxon>Bacteria</taxon>
        <taxon>Pseudomonadati</taxon>
        <taxon>Pseudomonadota</taxon>
        <taxon>Gammaproteobacteria</taxon>
        <taxon>Vibrionales</taxon>
        <taxon>Vibrionaceae</taxon>
        <taxon>Vibrio</taxon>
    </lineage>
</organism>
<sequence length="125" mass="13743">MKIKLSSFMSLASVLLTAMIVSKPAQATTGFLQTEDSQGFTKVCFYDVLGETHSLNIGATDLCPLTYDFDITPKLQPPTENAQKTGFFKQEQTSGFSKLCSYDVLGEVYVLTIGSTEICPLTYKF</sequence>
<evidence type="ECO:0000256" key="1">
    <source>
        <dbReference type="SAM" id="SignalP"/>
    </source>
</evidence>
<gene>
    <name evidence="2" type="ORF">VIN01S_25960</name>
</gene>
<dbReference type="EMBL" id="BJLF01000012">
    <property type="protein sequence ID" value="GEA51792.1"/>
    <property type="molecule type" value="Genomic_DNA"/>
</dbReference>
<dbReference type="RefSeq" id="WP_141346259.1">
    <property type="nucleotide sequence ID" value="NZ_BJLF01000012.1"/>
</dbReference>
<protein>
    <recommendedName>
        <fullName evidence="4">Lipoprotein</fullName>
    </recommendedName>
</protein>
<accession>A0A4Y3HYQ6</accession>
<name>A0A4Y3HYQ6_9VIBR</name>
<dbReference type="Proteomes" id="UP000318717">
    <property type="component" value="Unassembled WGS sequence"/>
</dbReference>
<evidence type="ECO:0008006" key="4">
    <source>
        <dbReference type="Google" id="ProtNLM"/>
    </source>
</evidence>
<keyword evidence="1" id="KW-0732">Signal</keyword>
<comment type="caution">
    <text evidence="2">The sequence shown here is derived from an EMBL/GenBank/DDBJ whole genome shotgun (WGS) entry which is preliminary data.</text>
</comment>
<evidence type="ECO:0000313" key="2">
    <source>
        <dbReference type="EMBL" id="GEA51792.1"/>
    </source>
</evidence>
<feature type="chain" id="PRO_5021352429" description="Lipoprotein" evidence="1">
    <location>
        <begin position="28"/>
        <end position="125"/>
    </location>
</feature>
<feature type="signal peptide" evidence="1">
    <location>
        <begin position="1"/>
        <end position="27"/>
    </location>
</feature>
<dbReference type="OrthoDB" id="5874867at2"/>
<evidence type="ECO:0000313" key="3">
    <source>
        <dbReference type="Proteomes" id="UP000318717"/>
    </source>
</evidence>
<reference evidence="2 3" key="1">
    <citation type="submission" date="2019-06" db="EMBL/GenBank/DDBJ databases">
        <title>Whole genome shotgun sequence of Vibrio inusitatus NBRC 102082.</title>
        <authorList>
            <person name="Hosoyama A."/>
            <person name="Uohara A."/>
            <person name="Ohji S."/>
            <person name="Ichikawa N."/>
        </authorList>
    </citation>
    <scope>NUCLEOTIDE SEQUENCE [LARGE SCALE GENOMIC DNA]</scope>
    <source>
        <strain evidence="2 3">NBRC 102082</strain>
    </source>
</reference>
<proteinExistence type="predicted"/>
<keyword evidence="3" id="KW-1185">Reference proteome</keyword>
<dbReference type="AlphaFoldDB" id="A0A4Y3HYQ6"/>